<dbReference type="InterPro" id="IPR029039">
    <property type="entry name" value="Flavoprotein-like_sf"/>
</dbReference>
<reference evidence="4 5" key="1">
    <citation type="submission" date="2020-08" db="EMBL/GenBank/DDBJ databases">
        <title>Genomic Encyclopedia of Type Strains, Phase IV (KMG-IV): sequencing the most valuable type-strain genomes for metagenomic binning, comparative biology and taxonomic classification.</title>
        <authorList>
            <person name="Goeker M."/>
        </authorList>
    </citation>
    <scope>NUCLEOTIDE SEQUENCE [LARGE SCALE GENOMIC DNA]</scope>
    <source>
        <strain evidence="4 5">DSM 27057</strain>
    </source>
</reference>
<evidence type="ECO:0000256" key="1">
    <source>
        <dbReference type="ARBA" id="ARBA00006252"/>
    </source>
</evidence>
<evidence type="ECO:0000313" key="5">
    <source>
        <dbReference type="Proteomes" id="UP000548867"/>
    </source>
</evidence>
<protein>
    <submittedName>
        <fullName evidence="4">NAD(P)H dehydrogenase (Quinone)</fullName>
        <ecNumber evidence="4">1.6.5.2</ecNumber>
    </submittedName>
</protein>
<comment type="similarity">
    <text evidence="1">Belongs to the NAD(P)H dehydrogenase (quinone) family.</text>
</comment>
<evidence type="ECO:0000313" key="4">
    <source>
        <dbReference type="EMBL" id="MBB3957233.1"/>
    </source>
</evidence>
<dbReference type="InterPro" id="IPR003680">
    <property type="entry name" value="Flavodoxin_fold"/>
</dbReference>
<dbReference type="AlphaFoldDB" id="A0A7W6CMP7"/>
<dbReference type="PANTHER" id="PTHR10204:SF34">
    <property type="entry name" value="NAD(P)H DEHYDROGENASE [QUINONE] 1 ISOFORM 1"/>
    <property type="match status" value="1"/>
</dbReference>
<dbReference type="EC" id="1.6.5.2" evidence="4"/>
<dbReference type="InterPro" id="IPR051545">
    <property type="entry name" value="NAD(P)H_dehydrogenase_qn"/>
</dbReference>
<dbReference type="Proteomes" id="UP000548867">
    <property type="component" value="Unassembled WGS sequence"/>
</dbReference>
<dbReference type="EMBL" id="JACIDX010000020">
    <property type="protein sequence ID" value="MBB3957233.1"/>
    <property type="molecule type" value="Genomic_DNA"/>
</dbReference>
<evidence type="ECO:0000256" key="2">
    <source>
        <dbReference type="ARBA" id="ARBA00023002"/>
    </source>
</evidence>
<sequence>MRALIVHAHPEPASFNAAMTARAGETLRSLGHEVVVSDLYRMGFDPVSDRRNFLEMADPAYLKLQAEELHASAKAGFAPDVQAEIDRLLACDLLILQFPIWWLGMPAILKGWIDRVFACGMAYGGGRYFSKGALRGKRAMCALTVGGPRAVYSATGLYDEVEQILFPIHRGLFGFTGMTALEPFVVYGPNRMEQDARRAELDRFARHLEHLDTARILPMPA</sequence>
<dbReference type="GO" id="GO:0005829">
    <property type="term" value="C:cytosol"/>
    <property type="evidence" value="ECO:0007669"/>
    <property type="project" value="TreeGrafter"/>
</dbReference>
<comment type="caution">
    <text evidence="4">The sequence shown here is derived from an EMBL/GenBank/DDBJ whole genome shotgun (WGS) entry which is preliminary data.</text>
</comment>
<dbReference type="PANTHER" id="PTHR10204">
    <property type="entry name" value="NAD P H OXIDOREDUCTASE-RELATED"/>
    <property type="match status" value="1"/>
</dbReference>
<dbReference type="Pfam" id="PF02525">
    <property type="entry name" value="Flavodoxin_2"/>
    <property type="match status" value="1"/>
</dbReference>
<dbReference type="GO" id="GO:0003955">
    <property type="term" value="F:NAD(P)H dehydrogenase (quinone) activity"/>
    <property type="evidence" value="ECO:0007669"/>
    <property type="project" value="UniProtKB-EC"/>
</dbReference>
<keyword evidence="2 4" id="KW-0560">Oxidoreductase</keyword>
<accession>A0A7W6CMP7</accession>
<gene>
    <name evidence="4" type="ORF">GGR38_004207</name>
</gene>
<dbReference type="SUPFAM" id="SSF52218">
    <property type="entry name" value="Flavoproteins"/>
    <property type="match status" value="1"/>
</dbReference>
<keyword evidence="5" id="KW-1185">Reference proteome</keyword>
<evidence type="ECO:0000259" key="3">
    <source>
        <dbReference type="Pfam" id="PF02525"/>
    </source>
</evidence>
<organism evidence="4 5">
    <name type="scientific">Novosphingobium sediminicola</name>
    <dbReference type="NCBI Taxonomy" id="563162"/>
    <lineage>
        <taxon>Bacteria</taxon>
        <taxon>Pseudomonadati</taxon>
        <taxon>Pseudomonadota</taxon>
        <taxon>Alphaproteobacteria</taxon>
        <taxon>Sphingomonadales</taxon>
        <taxon>Sphingomonadaceae</taxon>
        <taxon>Novosphingobium</taxon>
    </lineage>
</organism>
<dbReference type="RefSeq" id="WP_183628326.1">
    <property type="nucleotide sequence ID" value="NZ_JACIDX010000020.1"/>
</dbReference>
<dbReference type="Gene3D" id="3.40.50.360">
    <property type="match status" value="1"/>
</dbReference>
<proteinExistence type="inferred from homology"/>
<name>A0A7W6CMP7_9SPHN</name>
<feature type="domain" description="Flavodoxin-like fold" evidence="3">
    <location>
        <begin position="1"/>
        <end position="207"/>
    </location>
</feature>